<feature type="domain" description="CusB-like beta-barrel" evidence="6">
    <location>
        <begin position="285"/>
        <end position="359"/>
    </location>
</feature>
<dbReference type="Gene3D" id="2.40.420.20">
    <property type="match status" value="1"/>
</dbReference>
<dbReference type="InterPro" id="IPR006143">
    <property type="entry name" value="RND_pump_MFP"/>
</dbReference>
<protein>
    <submittedName>
        <fullName evidence="9">Efflux transporter</fullName>
    </submittedName>
</protein>
<dbReference type="Pfam" id="PF25975">
    <property type="entry name" value="CzcB_C"/>
    <property type="match status" value="1"/>
</dbReference>
<evidence type="ECO:0000313" key="10">
    <source>
        <dbReference type="Proteomes" id="UP000002985"/>
    </source>
</evidence>
<dbReference type="Gene3D" id="2.40.30.170">
    <property type="match status" value="1"/>
</dbReference>
<keyword evidence="4" id="KW-1133">Transmembrane helix</keyword>
<dbReference type="AlphaFoldDB" id="I3IKJ3"/>
<evidence type="ECO:0000256" key="3">
    <source>
        <dbReference type="SAM" id="Coils"/>
    </source>
</evidence>
<comment type="similarity">
    <text evidence="1">Belongs to the membrane fusion protein (MFP) (TC 8.A.1) family.</text>
</comment>
<keyword evidence="4" id="KW-0472">Membrane</keyword>
<evidence type="ECO:0000256" key="1">
    <source>
        <dbReference type="ARBA" id="ARBA00009477"/>
    </source>
</evidence>
<evidence type="ECO:0000259" key="6">
    <source>
        <dbReference type="Pfam" id="PF25954"/>
    </source>
</evidence>
<dbReference type="NCBIfam" id="TIGR01730">
    <property type="entry name" value="RND_mfp"/>
    <property type="match status" value="1"/>
</dbReference>
<evidence type="ECO:0000313" key="9">
    <source>
        <dbReference type="EMBL" id="GAB62238.1"/>
    </source>
</evidence>
<dbReference type="GO" id="GO:0015679">
    <property type="term" value="P:plasma membrane copper ion transport"/>
    <property type="evidence" value="ECO:0007669"/>
    <property type="project" value="TreeGrafter"/>
</dbReference>
<evidence type="ECO:0000259" key="7">
    <source>
        <dbReference type="Pfam" id="PF25973"/>
    </source>
</evidence>
<dbReference type="GO" id="GO:0030288">
    <property type="term" value="C:outer membrane-bounded periplasmic space"/>
    <property type="evidence" value="ECO:0007669"/>
    <property type="project" value="TreeGrafter"/>
</dbReference>
<dbReference type="FunFam" id="2.40.30.170:FF:000010">
    <property type="entry name" value="Efflux RND transporter periplasmic adaptor subunit"/>
    <property type="match status" value="1"/>
</dbReference>
<comment type="caution">
    <text evidence="9">The sequence shown here is derived from an EMBL/GenBank/DDBJ whole genome shotgun (WGS) entry which is preliminary data.</text>
</comment>
<name>I3IKJ3_9BACT</name>
<dbReference type="InterPro" id="IPR058647">
    <property type="entry name" value="BSH_CzcB-like"/>
</dbReference>
<dbReference type="GO" id="GO:0016020">
    <property type="term" value="C:membrane"/>
    <property type="evidence" value="ECO:0007669"/>
    <property type="project" value="InterPro"/>
</dbReference>
<feature type="coiled-coil region" evidence="3">
    <location>
        <begin position="206"/>
        <end position="233"/>
    </location>
</feature>
<dbReference type="Gene3D" id="1.10.287.470">
    <property type="entry name" value="Helix hairpin bin"/>
    <property type="match status" value="1"/>
</dbReference>
<keyword evidence="4" id="KW-0812">Transmembrane</keyword>
<dbReference type="STRING" id="247490.KSU1_C0642"/>
<evidence type="ECO:0000256" key="4">
    <source>
        <dbReference type="SAM" id="Phobius"/>
    </source>
</evidence>
<dbReference type="EMBL" id="BAFH01000003">
    <property type="protein sequence ID" value="GAB62238.1"/>
    <property type="molecule type" value="Genomic_DNA"/>
</dbReference>
<organism evidence="9 10">
    <name type="scientific">Candidatus Jettenia caeni</name>
    <dbReference type="NCBI Taxonomy" id="247490"/>
    <lineage>
        <taxon>Bacteria</taxon>
        <taxon>Pseudomonadati</taxon>
        <taxon>Planctomycetota</taxon>
        <taxon>Candidatus Brocadiia</taxon>
        <taxon>Candidatus Brocadiales</taxon>
        <taxon>Candidatus Brocadiaceae</taxon>
        <taxon>Candidatus Jettenia</taxon>
    </lineage>
</organism>
<dbReference type="PANTHER" id="PTHR30097">
    <property type="entry name" value="CATION EFFLUX SYSTEM PROTEIN CUSB"/>
    <property type="match status" value="1"/>
</dbReference>
<dbReference type="eggNOG" id="COG0845">
    <property type="taxonomic scope" value="Bacteria"/>
</dbReference>
<dbReference type="Pfam" id="PF25893">
    <property type="entry name" value="HH_CzcB"/>
    <property type="match status" value="1"/>
</dbReference>
<sequence length="444" mass="50027">MTYLPTYKIRTITRVIIFFLLMGILPLANIFAHQGCQDTHKDEICPEHGVSERACSSCNPIMKGNTYEELLKKQCEHNISIIECDGCRYEVGAVKVDTSILGEVITIKEVESLDINASLIATGEVRPNRDRFVIVSPRIPGVVKEMFVDWGDYVRKGQKLALLDSIELGEARANYTKAMAMLRLAKKNYSREKSLYDQNISSKKHFLEAESAYEQAEIELKALKEKLLLIGQQERDIRNITEDSVSPFFILTAPFDGTVIEKNVAIGELKDAFTSVVTLTDLTHLWVWFDVYEKDIQKVKIGNNVMISVASYPGEQFEGIVTYIGAVVDEKTRTVKVRAEVDNRHEKLKPGMFARVMLQLSPKTGNNAPVIPEETVQTDGQKHFVFVSFDKGYFLRRDVILGSRANGYVKVISGLNDNDRVVVKGGFLLKSEIMKERFGEGCAH</sequence>
<gene>
    <name evidence="9" type="ORF">KSU1_C0642</name>
</gene>
<feature type="domain" description="CzcB-like alpha-helical hairpin" evidence="5">
    <location>
        <begin position="170"/>
        <end position="228"/>
    </location>
</feature>
<dbReference type="InterPro" id="IPR051909">
    <property type="entry name" value="MFP_Cation_Efflux"/>
</dbReference>
<keyword evidence="2" id="KW-0813">Transport</keyword>
<evidence type="ECO:0000256" key="2">
    <source>
        <dbReference type="ARBA" id="ARBA00022448"/>
    </source>
</evidence>
<keyword evidence="3" id="KW-0175">Coiled coil</keyword>
<dbReference type="GO" id="GO:0060003">
    <property type="term" value="P:copper ion export"/>
    <property type="evidence" value="ECO:0007669"/>
    <property type="project" value="TreeGrafter"/>
</dbReference>
<feature type="domain" description="CzcB-like barrel-sandwich hybrid" evidence="7">
    <location>
        <begin position="132"/>
        <end position="281"/>
    </location>
</feature>
<dbReference type="InterPro" id="IPR058648">
    <property type="entry name" value="HH_CzcB-like"/>
</dbReference>
<proteinExistence type="inferred from homology"/>
<evidence type="ECO:0000259" key="8">
    <source>
        <dbReference type="Pfam" id="PF25975"/>
    </source>
</evidence>
<feature type="transmembrane region" description="Helical" evidence="4">
    <location>
        <begin position="12"/>
        <end position="32"/>
    </location>
</feature>
<dbReference type="Proteomes" id="UP000002985">
    <property type="component" value="Unassembled WGS sequence"/>
</dbReference>
<dbReference type="PANTHER" id="PTHR30097:SF15">
    <property type="entry name" value="CATION EFFLUX SYSTEM PROTEIN CUSB"/>
    <property type="match status" value="1"/>
</dbReference>
<dbReference type="GO" id="GO:0022857">
    <property type="term" value="F:transmembrane transporter activity"/>
    <property type="evidence" value="ECO:0007669"/>
    <property type="project" value="InterPro"/>
</dbReference>
<dbReference type="InterPro" id="IPR058649">
    <property type="entry name" value="CzcB_C"/>
</dbReference>
<dbReference type="GO" id="GO:0046914">
    <property type="term" value="F:transition metal ion binding"/>
    <property type="evidence" value="ECO:0007669"/>
    <property type="project" value="TreeGrafter"/>
</dbReference>
<dbReference type="SUPFAM" id="SSF111369">
    <property type="entry name" value="HlyD-like secretion proteins"/>
    <property type="match status" value="1"/>
</dbReference>
<dbReference type="OrthoDB" id="9806939at2"/>
<accession>I3IKJ3</accession>
<feature type="domain" description="CzcB-like C-terminal circularly permuted SH3-like" evidence="8">
    <location>
        <begin position="371"/>
        <end position="430"/>
    </location>
</feature>
<evidence type="ECO:0000259" key="5">
    <source>
        <dbReference type="Pfam" id="PF25893"/>
    </source>
</evidence>
<dbReference type="Pfam" id="PF25954">
    <property type="entry name" value="Beta-barrel_RND_2"/>
    <property type="match status" value="1"/>
</dbReference>
<keyword evidence="10" id="KW-1185">Reference proteome</keyword>
<dbReference type="InterPro" id="IPR058792">
    <property type="entry name" value="Beta-barrel_RND_2"/>
</dbReference>
<dbReference type="Pfam" id="PF25973">
    <property type="entry name" value="BSH_CzcB"/>
    <property type="match status" value="1"/>
</dbReference>
<reference evidence="9 10" key="1">
    <citation type="journal article" date="2012" name="FEBS Lett.">
        <title>Anammox organism KSU-1 expresses a NirK-type copper-containing nitrite reductase instead of a NirS-type with cytochrome cd1.</title>
        <authorList>
            <person name="Hira D."/>
            <person name="Toh H."/>
            <person name="Migita C.T."/>
            <person name="Okubo H."/>
            <person name="Nishiyama T."/>
            <person name="Hattori M."/>
            <person name="Furukawa K."/>
            <person name="Fujii T."/>
        </authorList>
    </citation>
    <scope>NUCLEOTIDE SEQUENCE [LARGE SCALE GENOMIC DNA]</scope>
</reference>